<sequence length="435" mass="48772">MQRAACRVKFAIQALCSVACNLTGSSACSTVTKLPEENFNKTFLLSMTDGREIIAKVLNPNSGRPGLSTASEVKNCLGIPETEIYAWSSQANETAIGTKFIIMHKAPGIQLSELVRFQSYFVAEFPVYGSLYYNTFCVGPTNNRKYFDDGRGRLHLDRGPWRTLEEYVTANAEREQMSIREIKEWPPMQGLFGGLDQYQPSNATKQRVLEDYQNISTLILPRVTSTHAPALSHSDLHTSNIFVDPLEPTRITCIIDWQGAHIAPLCLKLPPWPENYSQLDTGGQLEVDKLREAQSLYKLYEVELLQHGIHMLAGSIFTDGEPKAIVGVDAEGNSLIPCPLSYAEEMGKNQRDMEEQWNVGVLMMNQLIEDLGVYSGWDVLVNNADYQVMKLKLADCKEGFLQNGKDERGESRVEFRMALPRSSTWKQAGSKLTKN</sequence>
<evidence type="ECO:0000313" key="1">
    <source>
        <dbReference type="EMBL" id="KAF2463221.1"/>
    </source>
</evidence>
<gene>
    <name evidence="1" type="ORF">BDR25DRAFT_329889</name>
</gene>
<accession>A0ACB6QAP3</accession>
<evidence type="ECO:0000313" key="2">
    <source>
        <dbReference type="Proteomes" id="UP000799755"/>
    </source>
</evidence>
<keyword evidence="2" id="KW-1185">Reference proteome</keyword>
<dbReference type="Proteomes" id="UP000799755">
    <property type="component" value="Unassembled WGS sequence"/>
</dbReference>
<protein>
    <submittedName>
        <fullName evidence="1">Uncharacterized protein</fullName>
    </submittedName>
</protein>
<reference evidence="1" key="1">
    <citation type="journal article" date="2020" name="Stud. Mycol.">
        <title>101 Dothideomycetes genomes: a test case for predicting lifestyles and emergence of pathogens.</title>
        <authorList>
            <person name="Haridas S."/>
            <person name="Albert R."/>
            <person name="Binder M."/>
            <person name="Bloem J."/>
            <person name="Labutti K."/>
            <person name="Salamov A."/>
            <person name="Andreopoulos B."/>
            <person name="Baker S."/>
            <person name="Barry K."/>
            <person name="Bills G."/>
            <person name="Bluhm B."/>
            <person name="Cannon C."/>
            <person name="Castanera R."/>
            <person name="Culley D."/>
            <person name="Daum C."/>
            <person name="Ezra D."/>
            <person name="Gonzalez J."/>
            <person name="Henrissat B."/>
            <person name="Kuo A."/>
            <person name="Liang C."/>
            <person name="Lipzen A."/>
            <person name="Lutzoni F."/>
            <person name="Magnuson J."/>
            <person name="Mondo S."/>
            <person name="Nolan M."/>
            <person name="Ohm R."/>
            <person name="Pangilinan J."/>
            <person name="Park H.-J."/>
            <person name="Ramirez L."/>
            <person name="Alfaro M."/>
            <person name="Sun H."/>
            <person name="Tritt A."/>
            <person name="Yoshinaga Y."/>
            <person name="Zwiers L.-H."/>
            <person name="Turgeon B."/>
            <person name="Goodwin S."/>
            <person name="Spatafora J."/>
            <person name="Crous P."/>
            <person name="Grigoriev I."/>
        </authorList>
    </citation>
    <scope>NUCLEOTIDE SEQUENCE</scope>
    <source>
        <strain evidence="1">ATCC 200398</strain>
    </source>
</reference>
<dbReference type="EMBL" id="MU003553">
    <property type="protein sequence ID" value="KAF2463221.1"/>
    <property type="molecule type" value="Genomic_DNA"/>
</dbReference>
<comment type="caution">
    <text evidence="1">The sequence shown here is derived from an EMBL/GenBank/DDBJ whole genome shotgun (WGS) entry which is preliminary data.</text>
</comment>
<organism evidence="1 2">
    <name type="scientific">Lindgomyces ingoldianus</name>
    <dbReference type="NCBI Taxonomy" id="673940"/>
    <lineage>
        <taxon>Eukaryota</taxon>
        <taxon>Fungi</taxon>
        <taxon>Dikarya</taxon>
        <taxon>Ascomycota</taxon>
        <taxon>Pezizomycotina</taxon>
        <taxon>Dothideomycetes</taxon>
        <taxon>Pleosporomycetidae</taxon>
        <taxon>Pleosporales</taxon>
        <taxon>Lindgomycetaceae</taxon>
        <taxon>Lindgomyces</taxon>
    </lineage>
</organism>
<name>A0ACB6QAP3_9PLEO</name>
<proteinExistence type="predicted"/>